<name>A0A0B2UY84_TOXCA</name>
<sequence>MAATPPARINVFIKPSRYARALDSDSVTTTATRINVSARFNVPCVKAKSQSQSLPTVTITCRATVDDPCFREERGRGRGGKRGRARVTLYIQRKTKKEVQQIDYLSSTANALNIRLYCFIPYLSFASAAKFYNLNQE</sequence>
<accession>A0A0B2UY84</accession>
<evidence type="ECO:0000313" key="2">
    <source>
        <dbReference type="Proteomes" id="UP000031036"/>
    </source>
</evidence>
<dbReference type="Proteomes" id="UP000031036">
    <property type="component" value="Unassembled WGS sequence"/>
</dbReference>
<evidence type="ECO:0000313" key="1">
    <source>
        <dbReference type="EMBL" id="KHN74159.1"/>
    </source>
</evidence>
<keyword evidence="2" id="KW-1185">Reference proteome</keyword>
<gene>
    <name evidence="1" type="ORF">Tcan_00745</name>
</gene>
<dbReference type="AlphaFoldDB" id="A0A0B2UY84"/>
<reference evidence="1 2" key="1">
    <citation type="submission" date="2014-11" db="EMBL/GenBank/DDBJ databases">
        <title>Genetic blueprint of the zoonotic pathogen Toxocara canis.</title>
        <authorList>
            <person name="Zhu X.-Q."/>
            <person name="Korhonen P.K."/>
            <person name="Cai H."/>
            <person name="Young N.D."/>
            <person name="Nejsum P."/>
            <person name="von Samson-Himmelstjerna G."/>
            <person name="Boag P.R."/>
            <person name="Tan P."/>
            <person name="Li Q."/>
            <person name="Min J."/>
            <person name="Yang Y."/>
            <person name="Wang X."/>
            <person name="Fang X."/>
            <person name="Hall R.S."/>
            <person name="Hofmann A."/>
            <person name="Sternberg P.W."/>
            <person name="Jex A.R."/>
            <person name="Gasser R.B."/>
        </authorList>
    </citation>
    <scope>NUCLEOTIDE SEQUENCE [LARGE SCALE GENOMIC DNA]</scope>
    <source>
        <strain evidence="1">PN_DK_2014</strain>
    </source>
</reference>
<proteinExistence type="predicted"/>
<protein>
    <submittedName>
        <fullName evidence="1">Uncharacterized protein</fullName>
    </submittedName>
</protein>
<dbReference type="EMBL" id="JPKZ01002964">
    <property type="protein sequence ID" value="KHN74159.1"/>
    <property type="molecule type" value="Genomic_DNA"/>
</dbReference>
<comment type="caution">
    <text evidence="1">The sequence shown here is derived from an EMBL/GenBank/DDBJ whole genome shotgun (WGS) entry which is preliminary data.</text>
</comment>
<organism evidence="1 2">
    <name type="scientific">Toxocara canis</name>
    <name type="common">Canine roundworm</name>
    <dbReference type="NCBI Taxonomy" id="6265"/>
    <lineage>
        <taxon>Eukaryota</taxon>
        <taxon>Metazoa</taxon>
        <taxon>Ecdysozoa</taxon>
        <taxon>Nematoda</taxon>
        <taxon>Chromadorea</taxon>
        <taxon>Rhabditida</taxon>
        <taxon>Spirurina</taxon>
        <taxon>Ascaridomorpha</taxon>
        <taxon>Ascaridoidea</taxon>
        <taxon>Toxocaridae</taxon>
        <taxon>Toxocara</taxon>
    </lineage>
</organism>
<feature type="non-terminal residue" evidence="1">
    <location>
        <position position="137"/>
    </location>
</feature>